<evidence type="ECO:0000313" key="2">
    <source>
        <dbReference type="EMBL" id="MBW8268758.1"/>
    </source>
</evidence>
<dbReference type="Gene3D" id="3.40.190.150">
    <property type="entry name" value="Bordetella uptake gene, domain 1"/>
    <property type="match status" value="1"/>
</dbReference>
<evidence type="ECO:0000256" key="1">
    <source>
        <dbReference type="ARBA" id="ARBA00006987"/>
    </source>
</evidence>
<keyword evidence="3" id="KW-1185">Reference proteome</keyword>
<dbReference type="Gene3D" id="3.40.190.10">
    <property type="entry name" value="Periplasmic binding protein-like II"/>
    <property type="match status" value="1"/>
</dbReference>
<dbReference type="Pfam" id="PF03401">
    <property type="entry name" value="TctC"/>
    <property type="match status" value="1"/>
</dbReference>
<dbReference type="EMBL" id="JAHZUY010000006">
    <property type="protein sequence ID" value="MBW8268758.1"/>
    <property type="molecule type" value="Genomic_DNA"/>
</dbReference>
<dbReference type="Proteomes" id="UP001519924">
    <property type="component" value="Unassembled WGS sequence"/>
</dbReference>
<sequence>MLTRRRLGAAALGATAGPLAAPRVLRAQGAWPTERPIEVIVPFPPGGGVDVMTRLILPLAQARLPGSNFVVLNRPGAAGQIGLEATFNAAPNGYTIGATTIPAHSGIAIERPTRYRPLDFTFLCNIVDDPNAIFVRADSPIRTLGDLIERAKAGPGRVSYGTTGIGSDDHIFMLELEHAAGLPPQTHIPFAGSAVLTPQLLGGHLDMAVGNAGEMITLAREGKVRGLAVATAQRMRQAPEVPTFRELGYDLIAGASRGLVGPPGIPEPIAARLRAAFGEAMADPAFQRDAERLVMPLRPLLGEDYRQMAAAVDAQLRALWQRRPWRG</sequence>
<dbReference type="InterPro" id="IPR005064">
    <property type="entry name" value="BUG"/>
</dbReference>
<dbReference type="InterPro" id="IPR042100">
    <property type="entry name" value="Bug_dom1"/>
</dbReference>
<organism evidence="2 3">
    <name type="scientific">Caldovatus aquaticus</name>
    <dbReference type="NCBI Taxonomy" id="2865671"/>
    <lineage>
        <taxon>Bacteria</taxon>
        <taxon>Pseudomonadati</taxon>
        <taxon>Pseudomonadota</taxon>
        <taxon>Alphaproteobacteria</taxon>
        <taxon>Acetobacterales</taxon>
        <taxon>Roseomonadaceae</taxon>
        <taxon>Caldovatus</taxon>
    </lineage>
</organism>
<dbReference type="PIRSF" id="PIRSF017082">
    <property type="entry name" value="YflP"/>
    <property type="match status" value="1"/>
</dbReference>
<name>A0ABS7EZG9_9PROT</name>
<comment type="caution">
    <text evidence="2">The sequence shown here is derived from an EMBL/GenBank/DDBJ whole genome shotgun (WGS) entry which is preliminary data.</text>
</comment>
<evidence type="ECO:0000313" key="3">
    <source>
        <dbReference type="Proteomes" id="UP001519924"/>
    </source>
</evidence>
<proteinExistence type="inferred from homology"/>
<dbReference type="CDD" id="cd07012">
    <property type="entry name" value="PBP2_Bug_TTT"/>
    <property type="match status" value="1"/>
</dbReference>
<accession>A0ABS7EZG9</accession>
<reference evidence="2 3" key="1">
    <citation type="submission" date="2021-08" db="EMBL/GenBank/DDBJ databases">
        <title>Caldovatus sediminis gen. nov., sp. nov., a moderately thermophilic bacterium isolated from a hot spring.</title>
        <authorList>
            <person name="Hu C.-J."/>
            <person name="Li W.-J."/>
            <person name="Xian W.-D."/>
        </authorList>
    </citation>
    <scope>NUCLEOTIDE SEQUENCE [LARGE SCALE GENOMIC DNA]</scope>
    <source>
        <strain evidence="2 3">SYSU G05006</strain>
    </source>
</reference>
<protein>
    <submittedName>
        <fullName evidence="2">Tripartite tricarboxylate transporter substrate binding protein</fullName>
    </submittedName>
</protein>
<dbReference type="SUPFAM" id="SSF53850">
    <property type="entry name" value="Periplasmic binding protein-like II"/>
    <property type="match status" value="1"/>
</dbReference>
<dbReference type="PANTHER" id="PTHR42928:SF5">
    <property type="entry name" value="BLR1237 PROTEIN"/>
    <property type="match status" value="1"/>
</dbReference>
<dbReference type="RefSeq" id="WP_220116260.1">
    <property type="nucleotide sequence ID" value="NZ_JAHZUY010000006.1"/>
</dbReference>
<comment type="similarity">
    <text evidence="1">Belongs to the UPF0065 (bug) family.</text>
</comment>
<dbReference type="PANTHER" id="PTHR42928">
    <property type="entry name" value="TRICARBOXYLATE-BINDING PROTEIN"/>
    <property type="match status" value="1"/>
</dbReference>
<gene>
    <name evidence="2" type="ORF">K1J50_04595</name>
</gene>